<evidence type="ECO:0000259" key="2">
    <source>
        <dbReference type="Pfam" id="PF08464"/>
    </source>
</evidence>
<dbReference type="InterPro" id="IPR013671">
    <property type="entry name" value="Gemini_AC4/5_cons-dom"/>
</dbReference>
<evidence type="ECO:0000313" key="4">
    <source>
        <dbReference type="Proteomes" id="UP000232785"/>
    </source>
</evidence>
<gene>
    <name evidence="3" type="primary">AC5</name>
</gene>
<dbReference type="Proteomes" id="UP000232785">
    <property type="component" value="Segment DNA A"/>
</dbReference>
<dbReference type="Pfam" id="PF08464">
    <property type="entry name" value="Gemini_AC4_5_2"/>
    <property type="match status" value="1"/>
</dbReference>
<sequence>MILIFPSFLMVVHHVIVHLPETLHESLLIASVLSTRNLCIKLMHYLVTVPKIVLHGSSARLIVKHVEHLAKIHRCPIRSTISHQPEHDAVGVVLQLDILVHPYLPQNVHGLNTKTLTNAVGNTVTTCHVRNAHDFANVRDVMTLLVRLDLTRTFTPSRNIWTSPDAIDPGLPVHGPVNPSITLGHTSSRRIIGGTTNL</sequence>
<accession>A0FK15</accession>
<dbReference type="EMBL" id="EF016486">
    <property type="protein sequence ID" value="ABK00006.1"/>
    <property type="molecule type" value="Genomic_DNA"/>
</dbReference>
<dbReference type="Pfam" id="PF04807">
    <property type="entry name" value="Gemini_AC4_5"/>
    <property type="match status" value="1"/>
</dbReference>
<feature type="domain" description="Geminivirus AC4/5 conserved" evidence="2">
    <location>
        <begin position="138"/>
        <end position="180"/>
    </location>
</feature>
<dbReference type="OrthoDB" id="13982at10239"/>
<dbReference type="GeneID" id="37617388"/>
<proteinExistence type="predicted"/>
<name>A0FK15_9GEMI</name>
<protein>
    <submittedName>
        <fullName evidence="3">AC5</fullName>
    </submittedName>
</protein>
<organism evidence="3 4">
    <name type="scientific">Soybean blistering mosaic virus</name>
    <dbReference type="NCBI Taxonomy" id="408136"/>
    <lineage>
        <taxon>Viruses</taxon>
        <taxon>Monodnaviria</taxon>
        <taxon>Shotokuvirae</taxon>
        <taxon>Cressdnaviricota</taxon>
        <taxon>Repensiviricetes</taxon>
        <taxon>Geplafuvirales</taxon>
        <taxon>Geminiviridae</taxon>
        <taxon>Begomovirus</taxon>
        <taxon>Begomovirus glycinis</taxon>
    </lineage>
</organism>
<dbReference type="KEGG" id="vg:37617388"/>
<dbReference type="InterPro" id="IPR006892">
    <property type="entry name" value="Gemini_AC4_5_cons_dom_1"/>
</dbReference>
<feature type="domain" description="Geminivirus AC4/5 conserved" evidence="1">
    <location>
        <begin position="51"/>
        <end position="83"/>
    </location>
</feature>
<reference evidence="3 4" key="1">
    <citation type="submission" date="2006-09" db="EMBL/GenBank/DDBJ databases">
        <title>Soybean blistering mosaic virus, a new begomovirus infecting soybean crops in Argentina.</title>
        <authorList>
            <person name="Rodriguez Pardina P.E."/>
            <person name="Hanada K."/>
            <person name="Zerbini F.M."/>
            <person name="Ducasse D.A."/>
        </authorList>
    </citation>
    <scope>NUCLEOTIDE SEQUENCE [LARGE SCALE GENOMIC DNA]</scope>
    <source>
        <strain evidence="3">NOA</strain>
    </source>
</reference>
<dbReference type="RefSeq" id="YP_009506490.1">
    <property type="nucleotide sequence ID" value="NC_038463.1"/>
</dbReference>
<evidence type="ECO:0000259" key="1">
    <source>
        <dbReference type="Pfam" id="PF04807"/>
    </source>
</evidence>
<evidence type="ECO:0000313" key="3">
    <source>
        <dbReference type="EMBL" id="ABK00006.1"/>
    </source>
</evidence>
<keyword evidence="4" id="KW-1185">Reference proteome</keyword>